<dbReference type="PANTHER" id="PTHR43581">
    <property type="entry name" value="ATP/GTP PHOSPHATASE"/>
    <property type="match status" value="1"/>
</dbReference>
<dbReference type="PANTHER" id="PTHR43581:SF4">
    <property type="entry name" value="ATP_GTP PHOSPHATASE"/>
    <property type="match status" value="1"/>
</dbReference>
<protein>
    <submittedName>
        <fullName evidence="2">ATP-binding protein</fullName>
    </submittedName>
</protein>
<feature type="domain" description="Endonuclease GajA/Old nuclease/RecF-like AAA" evidence="1">
    <location>
        <begin position="4"/>
        <end position="344"/>
    </location>
</feature>
<dbReference type="Gene3D" id="3.40.50.300">
    <property type="entry name" value="P-loop containing nucleotide triphosphate hydrolases"/>
    <property type="match status" value="1"/>
</dbReference>
<dbReference type="Pfam" id="PF13175">
    <property type="entry name" value="AAA_15"/>
    <property type="match status" value="1"/>
</dbReference>
<reference evidence="2 3" key="1">
    <citation type="submission" date="2021-08" db="EMBL/GenBank/DDBJ databases">
        <title>Draft genome sequence of Spirulina subsalsa with high tolerance to salinity and hype-accumulation of phycocyanin.</title>
        <authorList>
            <person name="Pei H."/>
            <person name="Jiang L."/>
        </authorList>
    </citation>
    <scope>NUCLEOTIDE SEQUENCE [LARGE SCALE GENOMIC DNA]</scope>
    <source>
        <strain evidence="2 3">FACHB-351</strain>
    </source>
</reference>
<name>A0ABT3L9I1_9CYAN</name>
<keyword evidence="3" id="KW-1185">Reference proteome</keyword>
<dbReference type="InterPro" id="IPR041685">
    <property type="entry name" value="AAA_GajA/Old/RecF-like"/>
</dbReference>
<gene>
    <name evidence="2" type="ORF">K4A83_18055</name>
</gene>
<dbReference type="RefSeq" id="WP_265266061.1">
    <property type="nucleotide sequence ID" value="NZ_JAIHOM010000113.1"/>
</dbReference>
<keyword evidence="2" id="KW-0547">Nucleotide-binding</keyword>
<dbReference type="Proteomes" id="UP001526426">
    <property type="component" value="Unassembled WGS sequence"/>
</dbReference>
<proteinExistence type="predicted"/>
<dbReference type="EMBL" id="JAIHOM010000113">
    <property type="protein sequence ID" value="MCW6038159.1"/>
    <property type="molecule type" value="Genomic_DNA"/>
</dbReference>
<keyword evidence="2" id="KW-0067">ATP-binding</keyword>
<dbReference type="InterPro" id="IPR051396">
    <property type="entry name" value="Bact_Antivir_Def_Nuclease"/>
</dbReference>
<sequence length="427" mass="49104">MTDEKLFIENFAGLKHINIDVKKINIFIGPQASGKSVVAKILFYCKAFIEEFFNQGIKLKTKRELDLELKNKFQECFPHDCWGKGNFFIRYSIGVEYIEIKTDKKKSNKSNLIIDYSDFYTKSFNKIRRISKRIKETINQQENPNKIFSRLDLIIESHKSFLEEVSKQFGKETSFSQLFIPAGRSFFAHLQNNIFSFLSENNTIDPFLVDFGNYYDMVKNSVRMNRIKSESPTYFSEVEYLKNKILVGNYLSHDGKDYLKMSDGRQVLLSNCSSGQQEALPLTLILESIPFFGRGLTGQSTYIEEPEAHLFPTAQKDIVDLMATIYNLRKDRIQFFITTHSPYILTSFNNLLQAGMLAKSAHKDQLKRIVKIVPDSRFLNTDDLAVYSLSNGTCHSIISSETGLIEAEIIDSVSQNLAIEFDDLLEI</sequence>
<comment type="caution">
    <text evidence="2">The sequence shown here is derived from an EMBL/GenBank/DDBJ whole genome shotgun (WGS) entry which is preliminary data.</text>
</comment>
<dbReference type="SUPFAM" id="SSF52540">
    <property type="entry name" value="P-loop containing nucleoside triphosphate hydrolases"/>
    <property type="match status" value="1"/>
</dbReference>
<evidence type="ECO:0000313" key="2">
    <source>
        <dbReference type="EMBL" id="MCW6038159.1"/>
    </source>
</evidence>
<accession>A0ABT3L9I1</accession>
<dbReference type="GO" id="GO:0005524">
    <property type="term" value="F:ATP binding"/>
    <property type="evidence" value="ECO:0007669"/>
    <property type="project" value="UniProtKB-KW"/>
</dbReference>
<dbReference type="InterPro" id="IPR027417">
    <property type="entry name" value="P-loop_NTPase"/>
</dbReference>
<evidence type="ECO:0000313" key="3">
    <source>
        <dbReference type="Proteomes" id="UP001526426"/>
    </source>
</evidence>
<organism evidence="2 3">
    <name type="scientific">Spirulina subsalsa FACHB-351</name>
    <dbReference type="NCBI Taxonomy" id="234711"/>
    <lineage>
        <taxon>Bacteria</taxon>
        <taxon>Bacillati</taxon>
        <taxon>Cyanobacteriota</taxon>
        <taxon>Cyanophyceae</taxon>
        <taxon>Spirulinales</taxon>
        <taxon>Spirulinaceae</taxon>
        <taxon>Spirulina</taxon>
    </lineage>
</organism>
<evidence type="ECO:0000259" key="1">
    <source>
        <dbReference type="Pfam" id="PF13175"/>
    </source>
</evidence>